<accession>A0A382SE03</accession>
<dbReference type="InterPro" id="IPR003500">
    <property type="entry name" value="RpiB_LacA_LacB"/>
</dbReference>
<dbReference type="GO" id="GO:0009052">
    <property type="term" value="P:pentose-phosphate shunt, non-oxidative branch"/>
    <property type="evidence" value="ECO:0007669"/>
    <property type="project" value="TreeGrafter"/>
</dbReference>
<proteinExistence type="predicted"/>
<dbReference type="NCBIfam" id="TIGR00689">
    <property type="entry name" value="rpiB_lacA_lacB"/>
    <property type="match status" value="1"/>
</dbReference>
<dbReference type="PIRSF" id="PIRSF005384">
    <property type="entry name" value="RpiB_LacA_B"/>
    <property type="match status" value="1"/>
</dbReference>
<keyword evidence="1" id="KW-0413">Isomerase</keyword>
<dbReference type="NCBIfam" id="NF004051">
    <property type="entry name" value="PRK05571.1"/>
    <property type="match status" value="1"/>
</dbReference>
<name>A0A382SE03_9ZZZZ</name>
<dbReference type="AlphaFoldDB" id="A0A382SE03"/>
<dbReference type="PANTHER" id="PTHR30345:SF0">
    <property type="entry name" value="DNA DAMAGE-REPAIR_TOLERATION PROTEIN DRT102"/>
    <property type="match status" value="1"/>
</dbReference>
<evidence type="ECO:0008006" key="3">
    <source>
        <dbReference type="Google" id="ProtNLM"/>
    </source>
</evidence>
<dbReference type="SUPFAM" id="SSF89623">
    <property type="entry name" value="Ribose/Galactose isomerase RpiB/AlsB"/>
    <property type="match status" value="1"/>
</dbReference>
<evidence type="ECO:0000313" key="2">
    <source>
        <dbReference type="EMBL" id="SVD08106.1"/>
    </source>
</evidence>
<organism evidence="2">
    <name type="scientific">marine metagenome</name>
    <dbReference type="NCBI Taxonomy" id="408172"/>
    <lineage>
        <taxon>unclassified sequences</taxon>
        <taxon>metagenomes</taxon>
        <taxon>ecological metagenomes</taxon>
    </lineage>
</organism>
<evidence type="ECO:0000256" key="1">
    <source>
        <dbReference type="ARBA" id="ARBA00023235"/>
    </source>
</evidence>
<protein>
    <recommendedName>
        <fullName evidence="3">Ribose 5-phosphate isomerase B</fullName>
    </recommendedName>
</protein>
<dbReference type="InterPro" id="IPR036569">
    <property type="entry name" value="RpiB_LacA_LacB_sf"/>
</dbReference>
<dbReference type="Gene3D" id="3.40.1400.10">
    <property type="entry name" value="Sugar-phosphate isomerase, RpiB/LacA/LacB"/>
    <property type="match status" value="1"/>
</dbReference>
<dbReference type="GO" id="GO:0004751">
    <property type="term" value="F:ribose-5-phosphate isomerase activity"/>
    <property type="evidence" value="ECO:0007669"/>
    <property type="project" value="TreeGrafter"/>
</dbReference>
<dbReference type="InterPro" id="IPR004785">
    <property type="entry name" value="RpiB"/>
</dbReference>
<dbReference type="NCBIfam" id="TIGR01120">
    <property type="entry name" value="rpiB"/>
    <property type="match status" value="1"/>
</dbReference>
<reference evidence="2" key="1">
    <citation type="submission" date="2018-05" db="EMBL/GenBank/DDBJ databases">
        <authorList>
            <person name="Lanie J.A."/>
            <person name="Ng W.-L."/>
            <person name="Kazmierczak K.M."/>
            <person name="Andrzejewski T.M."/>
            <person name="Davidsen T.M."/>
            <person name="Wayne K.J."/>
            <person name="Tettelin H."/>
            <person name="Glass J.I."/>
            <person name="Rusch D."/>
            <person name="Podicherti R."/>
            <person name="Tsui H.-C.T."/>
            <person name="Winkler M.E."/>
        </authorList>
    </citation>
    <scope>NUCLEOTIDE SEQUENCE</scope>
</reference>
<dbReference type="Pfam" id="PF02502">
    <property type="entry name" value="LacAB_rpiB"/>
    <property type="match status" value="1"/>
</dbReference>
<dbReference type="EMBL" id="UINC01128386">
    <property type="protein sequence ID" value="SVD08106.1"/>
    <property type="molecule type" value="Genomic_DNA"/>
</dbReference>
<gene>
    <name evidence="2" type="ORF">METZ01_LOCUS360960</name>
</gene>
<dbReference type="GO" id="GO:0019316">
    <property type="term" value="P:D-allose catabolic process"/>
    <property type="evidence" value="ECO:0007669"/>
    <property type="project" value="TreeGrafter"/>
</dbReference>
<dbReference type="PANTHER" id="PTHR30345">
    <property type="entry name" value="RIBOSE-5-PHOSPHATE ISOMERASE B"/>
    <property type="match status" value="1"/>
</dbReference>
<sequence length="145" mass="15915">MAEKFKVSIASDHAGFAMKKKIMEYLESNDFSLIDRGPDSSDSVDYPDFAKKVCNDLVEEDADRGILICGSGQGMAMVANKYKGIRAALCVSEEMTELARAHNDANILTLGARLVDESTAISCVDKFFSTPFEGDRHIKRVNKIG</sequence>